<organism evidence="9">
    <name type="scientific">Paenibacillus sp. SYP-B3998</name>
    <dbReference type="NCBI Taxonomy" id="2678564"/>
    <lineage>
        <taxon>Bacteria</taxon>
        <taxon>Bacillati</taxon>
        <taxon>Bacillota</taxon>
        <taxon>Bacilli</taxon>
        <taxon>Bacillales</taxon>
        <taxon>Paenibacillaceae</taxon>
        <taxon>Paenibacillus</taxon>
    </lineage>
</organism>
<dbReference type="AlphaFoldDB" id="A0A6G3ZXZ2"/>
<proteinExistence type="inferred from homology"/>
<feature type="transmembrane region" description="Helical" evidence="7">
    <location>
        <begin position="210"/>
        <end position="229"/>
    </location>
</feature>
<reference evidence="9" key="1">
    <citation type="submission" date="2020-02" db="EMBL/GenBank/DDBJ databases">
        <authorList>
            <person name="Shen X.-R."/>
            <person name="Zhang Y.-X."/>
        </authorList>
    </citation>
    <scope>NUCLEOTIDE SEQUENCE</scope>
    <source>
        <strain evidence="9">SYP-B3998</strain>
    </source>
</reference>
<evidence type="ECO:0000256" key="3">
    <source>
        <dbReference type="ARBA" id="ARBA00022475"/>
    </source>
</evidence>
<feature type="domain" description="ABC transmembrane type-1" evidence="8">
    <location>
        <begin position="20"/>
        <end position="223"/>
    </location>
</feature>
<dbReference type="EMBL" id="JAAIKC010000002">
    <property type="protein sequence ID" value="NEW06277.1"/>
    <property type="molecule type" value="Genomic_DNA"/>
</dbReference>
<dbReference type="PANTHER" id="PTHR43744:SF9">
    <property type="entry name" value="POLYGALACTURONAN_RHAMNOGALACTURONAN TRANSPORT SYSTEM PERMEASE PROTEIN YTCP"/>
    <property type="match status" value="1"/>
</dbReference>
<dbReference type="Gene3D" id="1.10.3720.10">
    <property type="entry name" value="MetI-like"/>
    <property type="match status" value="1"/>
</dbReference>
<evidence type="ECO:0000256" key="7">
    <source>
        <dbReference type="RuleBase" id="RU363032"/>
    </source>
</evidence>
<dbReference type="PROSITE" id="PS50928">
    <property type="entry name" value="ABC_TM1"/>
    <property type="match status" value="1"/>
</dbReference>
<feature type="transmembrane region" description="Helical" evidence="7">
    <location>
        <begin position="87"/>
        <end position="108"/>
    </location>
</feature>
<keyword evidence="6 7" id="KW-0472">Membrane</keyword>
<dbReference type="InterPro" id="IPR000515">
    <property type="entry name" value="MetI-like"/>
</dbReference>
<sequence>MSTFAYEFIFRTGNQLFRSYGVTILITIVGTILSLIVTGLFAYAISRPDFYYRRRFAFFAFFPTLFNAGIVPTYIIMTQFLHLKDSIWALIMPLLVVPFNIFLMRSYFQTMVPDGIIEAARIDGCGELRVFTSVVAPVSLPIFATITLFTSLAYWNDWFNALLYIDNPHLVPIQYMLIKIQNNVQFLASNSSLFSAGVVENMGQLPSETMRMALVVFVAVPVACVFPFFQRYFIQGLTGGAVKE</sequence>
<evidence type="ECO:0000259" key="8">
    <source>
        <dbReference type="PROSITE" id="PS50928"/>
    </source>
</evidence>
<feature type="transmembrane region" description="Helical" evidence="7">
    <location>
        <begin position="128"/>
        <end position="155"/>
    </location>
</feature>
<evidence type="ECO:0000256" key="1">
    <source>
        <dbReference type="ARBA" id="ARBA00004651"/>
    </source>
</evidence>
<evidence type="ECO:0000256" key="4">
    <source>
        <dbReference type="ARBA" id="ARBA00022692"/>
    </source>
</evidence>
<dbReference type="Pfam" id="PF00528">
    <property type="entry name" value="BPD_transp_1"/>
    <property type="match status" value="1"/>
</dbReference>
<dbReference type="GO" id="GO:0055085">
    <property type="term" value="P:transmembrane transport"/>
    <property type="evidence" value="ECO:0007669"/>
    <property type="project" value="InterPro"/>
</dbReference>
<comment type="caution">
    <text evidence="9">The sequence shown here is derived from an EMBL/GenBank/DDBJ whole genome shotgun (WGS) entry which is preliminary data.</text>
</comment>
<name>A0A6G3ZXZ2_9BACL</name>
<dbReference type="GO" id="GO:0005886">
    <property type="term" value="C:plasma membrane"/>
    <property type="evidence" value="ECO:0007669"/>
    <property type="project" value="UniProtKB-SubCell"/>
</dbReference>
<dbReference type="InterPro" id="IPR035906">
    <property type="entry name" value="MetI-like_sf"/>
</dbReference>
<evidence type="ECO:0000313" key="9">
    <source>
        <dbReference type="EMBL" id="NEW06277.1"/>
    </source>
</evidence>
<evidence type="ECO:0000256" key="6">
    <source>
        <dbReference type="ARBA" id="ARBA00023136"/>
    </source>
</evidence>
<keyword evidence="3" id="KW-1003">Cell membrane</keyword>
<keyword evidence="5 7" id="KW-1133">Transmembrane helix</keyword>
<comment type="similarity">
    <text evidence="7">Belongs to the binding-protein-dependent transport system permease family.</text>
</comment>
<dbReference type="CDD" id="cd06261">
    <property type="entry name" value="TM_PBP2"/>
    <property type="match status" value="1"/>
</dbReference>
<evidence type="ECO:0000256" key="2">
    <source>
        <dbReference type="ARBA" id="ARBA00022448"/>
    </source>
</evidence>
<evidence type="ECO:0000256" key="5">
    <source>
        <dbReference type="ARBA" id="ARBA00022989"/>
    </source>
</evidence>
<keyword evidence="2 7" id="KW-0813">Transport</keyword>
<accession>A0A6G3ZXZ2</accession>
<dbReference type="SUPFAM" id="SSF161098">
    <property type="entry name" value="MetI-like"/>
    <property type="match status" value="1"/>
</dbReference>
<feature type="transmembrane region" description="Helical" evidence="7">
    <location>
        <begin position="56"/>
        <end position="75"/>
    </location>
</feature>
<dbReference type="PANTHER" id="PTHR43744">
    <property type="entry name" value="ABC TRANSPORTER PERMEASE PROTEIN MG189-RELATED-RELATED"/>
    <property type="match status" value="1"/>
</dbReference>
<keyword evidence="4 7" id="KW-0812">Transmembrane</keyword>
<feature type="transmembrane region" description="Helical" evidence="7">
    <location>
        <begin position="20"/>
        <end position="44"/>
    </location>
</feature>
<gene>
    <name evidence="9" type="ORF">GK047_09660</name>
</gene>
<protein>
    <submittedName>
        <fullName evidence="9">Carbohydrate ABC transporter permease</fullName>
    </submittedName>
</protein>
<comment type="subcellular location">
    <subcellularLocation>
        <location evidence="1 7">Cell membrane</location>
        <topology evidence="1 7">Multi-pass membrane protein</topology>
    </subcellularLocation>
</comment>